<name>A0A512HPI1_9HYPH</name>
<dbReference type="InterPro" id="IPR011111">
    <property type="entry name" value="Plasmid_RepB"/>
</dbReference>
<comment type="caution">
    <text evidence="3">The sequence shown here is derived from an EMBL/GenBank/DDBJ whole genome shotgun (WGS) entry which is preliminary data.</text>
</comment>
<dbReference type="InterPro" id="IPR004437">
    <property type="entry name" value="ParB/RepB/Spo0J"/>
</dbReference>
<dbReference type="Pfam" id="PF07506">
    <property type="entry name" value="RepB"/>
    <property type="match status" value="1"/>
</dbReference>
<dbReference type="GO" id="GO:0003677">
    <property type="term" value="F:DNA binding"/>
    <property type="evidence" value="ECO:0007669"/>
    <property type="project" value="InterPro"/>
</dbReference>
<evidence type="ECO:0000313" key="4">
    <source>
        <dbReference type="Proteomes" id="UP000321717"/>
    </source>
</evidence>
<dbReference type="Pfam" id="PF02195">
    <property type="entry name" value="ParB_N"/>
    <property type="match status" value="1"/>
</dbReference>
<evidence type="ECO:0000256" key="1">
    <source>
        <dbReference type="ARBA" id="ARBA00006295"/>
    </source>
</evidence>
<dbReference type="CDD" id="cd16405">
    <property type="entry name" value="RepB_like_N"/>
    <property type="match status" value="1"/>
</dbReference>
<dbReference type="NCBIfam" id="TIGR03454">
    <property type="entry name" value="partition_RepB"/>
    <property type="match status" value="1"/>
</dbReference>
<dbReference type="RefSeq" id="WP_035227061.1">
    <property type="nucleotide sequence ID" value="NZ_BJZP01000036.1"/>
</dbReference>
<dbReference type="InterPro" id="IPR036086">
    <property type="entry name" value="ParB/Sulfiredoxin_sf"/>
</dbReference>
<dbReference type="NCBIfam" id="NF010440">
    <property type="entry name" value="PRK13866.1"/>
    <property type="match status" value="1"/>
</dbReference>
<dbReference type="InterPro" id="IPR017819">
    <property type="entry name" value="Plasmid_partition_RepB"/>
</dbReference>
<keyword evidence="4" id="KW-1185">Reference proteome</keyword>
<feature type="domain" description="ParB-like N-terminal" evidence="2">
    <location>
        <begin position="65"/>
        <end position="157"/>
    </location>
</feature>
<dbReference type="EMBL" id="BJZP01000036">
    <property type="protein sequence ID" value="GEO87341.1"/>
    <property type="molecule type" value="Genomic_DNA"/>
</dbReference>
<dbReference type="SUPFAM" id="SSF110849">
    <property type="entry name" value="ParB/Sulfiredoxin"/>
    <property type="match status" value="1"/>
</dbReference>
<gene>
    <name evidence="3" type="primary">repB_2</name>
    <name evidence="3" type="ORF">RNA01_42730</name>
</gene>
<sequence>MSRKDSIDSLFLKKPVANASSAAKSPDRVRTGAISAMGSSLHEMAENAKQATKLQQQLAEGEAVISIDASSIDSSKIADRIPIDIDPDFDALVESIAEHGQQVPILVRPNPQVSGRFQIAYGRRRLKAAEKLGRPVRAIVRSLSDSQLYIAQGRENLDRKDLSFIEKAFFAKNLEENGCDRATIISALATDKADVSRYIAIARQLPEDLVKFIGPAPKAGRARWMALVEHLATPDRVTAAYELLSRYSEERLGSDARLDSILRALNETVKKNRVAKAESWKIPSGKRGARIESKAGKTTIIFEDKAVPDFALFVSGKLDELYKEFREYRGEGDKL</sequence>
<comment type="similarity">
    <text evidence="1">Belongs to the ParB family.</text>
</comment>
<accession>A0A512HPI1</accession>
<dbReference type="InterPro" id="IPR050336">
    <property type="entry name" value="Chromosome_partition/occlusion"/>
</dbReference>
<dbReference type="Gene3D" id="1.10.10.2830">
    <property type="match status" value="1"/>
</dbReference>
<organism evidence="3 4">
    <name type="scientific">Ciceribacter naphthalenivorans</name>
    <dbReference type="NCBI Taxonomy" id="1118451"/>
    <lineage>
        <taxon>Bacteria</taxon>
        <taxon>Pseudomonadati</taxon>
        <taxon>Pseudomonadota</taxon>
        <taxon>Alphaproteobacteria</taxon>
        <taxon>Hyphomicrobiales</taxon>
        <taxon>Rhizobiaceae</taxon>
        <taxon>Ciceribacter</taxon>
    </lineage>
</organism>
<dbReference type="GO" id="GO:0007059">
    <property type="term" value="P:chromosome segregation"/>
    <property type="evidence" value="ECO:0007669"/>
    <property type="project" value="TreeGrafter"/>
</dbReference>
<reference evidence="3 4" key="1">
    <citation type="submission" date="2019-07" db="EMBL/GenBank/DDBJ databases">
        <title>Whole genome shotgun sequence of Rhizobium naphthalenivorans NBRC 107585.</title>
        <authorList>
            <person name="Hosoyama A."/>
            <person name="Uohara A."/>
            <person name="Ohji S."/>
            <person name="Ichikawa N."/>
        </authorList>
    </citation>
    <scope>NUCLEOTIDE SEQUENCE [LARGE SCALE GENOMIC DNA]</scope>
    <source>
        <strain evidence="3 4">NBRC 107585</strain>
    </source>
</reference>
<dbReference type="PANTHER" id="PTHR33375">
    <property type="entry name" value="CHROMOSOME-PARTITIONING PROTEIN PARB-RELATED"/>
    <property type="match status" value="1"/>
</dbReference>
<dbReference type="GO" id="GO:0005694">
    <property type="term" value="C:chromosome"/>
    <property type="evidence" value="ECO:0007669"/>
    <property type="project" value="TreeGrafter"/>
</dbReference>
<dbReference type="NCBIfam" id="TIGR00180">
    <property type="entry name" value="parB_part"/>
    <property type="match status" value="1"/>
</dbReference>
<dbReference type="Gene3D" id="3.90.1530.30">
    <property type="match status" value="1"/>
</dbReference>
<dbReference type="InterPro" id="IPR003115">
    <property type="entry name" value="ParB_N"/>
</dbReference>
<dbReference type="OrthoDB" id="7908920at2"/>
<protein>
    <submittedName>
        <fullName evidence="3">Plasmid partitioning protein RepB</fullName>
    </submittedName>
</protein>
<dbReference type="AlphaFoldDB" id="A0A512HPI1"/>
<evidence type="ECO:0000313" key="3">
    <source>
        <dbReference type="EMBL" id="GEO87341.1"/>
    </source>
</evidence>
<dbReference type="InterPro" id="IPR037972">
    <property type="entry name" value="RepB_N"/>
</dbReference>
<evidence type="ECO:0000259" key="2">
    <source>
        <dbReference type="SMART" id="SM00470"/>
    </source>
</evidence>
<dbReference type="Proteomes" id="UP000321717">
    <property type="component" value="Unassembled WGS sequence"/>
</dbReference>
<dbReference type="SMART" id="SM00470">
    <property type="entry name" value="ParB"/>
    <property type="match status" value="1"/>
</dbReference>
<dbReference type="SUPFAM" id="SSF109709">
    <property type="entry name" value="KorB DNA-binding domain-like"/>
    <property type="match status" value="1"/>
</dbReference>
<dbReference type="PANTHER" id="PTHR33375:SF1">
    <property type="entry name" value="CHROMOSOME-PARTITIONING PROTEIN PARB-RELATED"/>
    <property type="match status" value="1"/>
</dbReference>
<proteinExistence type="inferred from homology"/>